<name>A0A1G2D1B8_9BACT</name>
<accession>A0A1G2D1B8</accession>
<protein>
    <submittedName>
        <fullName evidence="1">Uncharacterized protein</fullName>
    </submittedName>
</protein>
<evidence type="ECO:0000313" key="2">
    <source>
        <dbReference type="Proteomes" id="UP000177996"/>
    </source>
</evidence>
<reference evidence="1 2" key="1">
    <citation type="journal article" date="2016" name="Nat. Commun.">
        <title>Thousands of microbial genomes shed light on interconnected biogeochemical processes in an aquifer system.</title>
        <authorList>
            <person name="Anantharaman K."/>
            <person name="Brown C.T."/>
            <person name="Hug L.A."/>
            <person name="Sharon I."/>
            <person name="Castelle C.J."/>
            <person name="Probst A.J."/>
            <person name="Thomas B.C."/>
            <person name="Singh A."/>
            <person name="Wilkins M.J."/>
            <person name="Karaoz U."/>
            <person name="Brodie E.L."/>
            <person name="Williams K.H."/>
            <person name="Hubbard S.S."/>
            <person name="Banfield J.F."/>
        </authorList>
    </citation>
    <scope>NUCLEOTIDE SEQUENCE [LARGE SCALE GENOMIC DNA]</scope>
</reference>
<proteinExistence type="predicted"/>
<sequence>MIAGTLPIRLPELWALYAMAVKISDKAVLMGMIAKELILRRPKVEEVDRALVECAVYLELFGSGMIIVMFASEYAREAFRKRLVEAGAVPEVRRLAVCMAQPLSRAEIVFLGNRYKGGLPQVDITNFLKHAAMTEGMTPLDLKRLHKQLEPEAGSKRA</sequence>
<evidence type="ECO:0000313" key="1">
    <source>
        <dbReference type="EMBL" id="OGZ07435.1"/>
    </source>
</evidence>
<gene>
    <name evidence="1" type="ORF">A3D65_06365</name>
</gene>
<comment type="caution">
    <text evidence="1">The sequence shown here is derived from an EMBL/GenBank/DDBJ whole genome shotgun (WGS) entry which is preliminary data.</text>
</comment>
<dbReference type="EMBL" id="MHLL01000059">
    <property type="protein sequence ID" value="OGZ07435.1"/>
    <property type="molecule type" value="Genomic_DNA"/>
</dbReference>
<dbReference type="STRING" id="1798661.A3D65_06365"/>
<dbReference type="AlphaFoldDB" id="A0A1G2D1B8"/>
<organism evidence="1 2">
    <name type="scientific">Candidatus Lloydbacteria bacterium RIFCSPHIGHO2_02_FULL_50_13</name>
    <dbReference type="NCBI Taxonomy" id="1798661"/>
    <lineage>
        <taxon>Bacteria</taxon>
        <taxon>Candidatus Lloydiibacteriota</taxon>
    </lineage>
</organism>
<dbReference type="Proteomes" id="UP000177996">
    <property type="component" value="Unassembled WGS sequence"/>
</dbReference>